<reference evidence="5 6" key="1">
    <citation type="submission" date="2019-10" db="EMBL/GenBank/DDBJ databases">
        <authorList>
            <person name="Dong K."/>
        </authorList>
    </citation>
    <scope>NUCLEOTIDE SEQUENCE [LARGE SCALE GENOMIC DNA]</scope>
    <source>
        <strain evidence="5 6">DSM 28960</strain>
    </source>
</reference>
<keyword evidence="4" id="KW-0812">Transmembrane</keyword>
<feature type="transmembrane region" description="Helical" evidence="4">
    <location>
        <begin position="248"/>
        <end position="267"/>
    </location>
</feature>
<feature type="coiled-coil region" evidence="3">
    <location>
        <begin position="30"/>
        <end position="62"/>
    </location>
</feature>
<dbReference type="CDD" id="cd05827">
    <property type="entry name" value="Sortase_C"/>
    <property type="match status" value="1"/>
</dbReference>
<dbReference type="InterPro" id="IPR023365">
    <property type="entry name" value="Sortase_dom-sf"/>
</dbReference>
<keyword evidence="4" id="KW-1133">Transmembrane helix</keyword>
<evidence type="ECO:0000313" key="5">
    <source>
        <dbReference type="EMBL" id="MQW38994.1"/>
    </source>
</evidence>
<dbReference type="EMBL" id="WITJ01000004">
    <property type="protein sequence ID" value="MQW38994.1"/>
    <property type="molecule type" value="Genomic_DNA"/>
</dbReference>
<gene>
    <name evidence="5" type="ORF">GHI93_03375</name>
</gene>
<accession>A0A7X2CZU7</accession>
<dbReference type="InterPro" id="IPR042002">
    <property type="entry name" value="Sortase_C"/>
</dbReference>
<dbReference type="NCBIfam" id="TIGR01076">
    <property type="entry name" value="sortase_fam"/>
    <property type="match status" value="1"/>
</dbReference>
<evidence type="ECO:0000256" key="2">
    <source>
        <dbReference type="PIRSR" id="PIRSR605754-1"/>
    </source>
</evidence>
<evidence type="ECO:0000313" key="6">
    <source>
        <dbReference type="Proteomes" id="UP000439550"/>
    </source>
</evidence>
<keyword evidence="6" id="KW-1185">Reference proteome</keyword>
<name>A0A7X2CZU7_9LACT</name>
<keyword evidence="3" id="KW-0175">Coiled coil</keyword>
<sequence>MVVLFVSGLMTFAYPFLSDAINGLHDQAVIDNYKKEYNDLSKQEQENRLNKLKIENKKLLENNELTNIPGMGTVKDPFASESKKSELANKDNVKKHIIGAIFIPAIKVSLPLFDETNDAFLDEGATVLQGSSFPIGGIGTHSVITGHTGVPEKKLFTDLNKLKKGDVFYIQVEGKKLAYQINNFKTVLPNELDSLKIDRHLDQVTLVTCTPYMINTHRLLVTGYRVPYVGEKLNQQINATKQYQFKRIMLYSFLLLVLVLFIIYIFWRILFKSKIRE</sequence>
<keyword evidence="4" id="KW-0472">Membrane</keyword>
<proteinExistence type="predicted"/>
<organism evidence="5 6">
    <name type="scientific">Lactococcus hircilactis</name>
    <dbReference type="NCBI Taxonomy" id="1494462"/>
    <lineage>
        <taxon>Bacteria</taxon>
        <taxon>Bacillati</taxon>
        <taxon>Bacillota</taxon>
        <taxon>Bacilli</taxon>
        <taxon>Lactobacillales</taxon>
        <taxon>Streptococcaceae</taxon>
        <taxon>Lactococcus</taxon>
    </lineage>
</organism>
<dbReference type="AlphaFoldDB" id="A0A7X2CZU7"/>
<dbReference type="NCBIfam" id="NF033745">
    <property type="entry name" value="class_C_sortase"/>
    <property type="match status" value="1"/>
</dbReference>
<keyword evidence="1" id="KW-0378">Hydrolase</keyword>
<dbReference type="OrthoDB" id="1648028at2"/>
<comment type="caution">
    <text evidence="5">The sequence shown here is derived from an EMBL/GenBank/DDBJ whole genome shotgun (WGS) entry which is preliminary data.</text>
</comment>
<dbReference type="Gene3D" id="2.40.260.10">
    <property type="entry name" value="Sortase"/>
    <property type="match status" value="1"/>
</dbReference>
<dbReference type="Pfam" id="PF04203">
    <property type="entry name" value="Sortase"/>
    <property type="match status" value="1"/>
</dbReference>
<dbReference type="InterPro" id="IPR005754">
    <property type="entry name" value="Sortase"/>
</dbReference>
<protein>
    <submittedName>
        <fullName evidence="5">Class C sortase</fullName>
    </submittedName>
</protein>
<dbReference type="GO" id="GO:0016787">
    <property type="term" value="F:hydrolase activity"/>
    <property type="evidence" value="ECO:0007669"/>
    <property type="project" value="UniProtKB-KW"/>
</dbReference>
<evidence type="ECO:0000256" key="4">
    <source>
        <dbReference type="SAM" id="Phobius"/>
    </source>
</evidence>
<evidence type="ECO:0000256" key="3">
    <source>
        <dbReference type="SAM" id="Coils"/>
    </source>
</evidence>
<evidence type="ECO:0000256" key="1">
    <source>
        <dbReference type="ARBA" id="ARBA00022801"/>
    </source>
</evidence>
<feature type="active site" description="Acyl-thioester intermediate" evidence="2">
    <location>
        <position position="209"/>
    </location>
</feature>
<feature type="active site" description="Proton donor/acceptor" evidence="2">
    <location>
        <position position="147"/>
    </location>
</feature>
<dbReference type="SUPFAM" id="SSF63817">
    <property type="entry name" value="Sortase"/>
    <property type="match status" value="1"/>
</dbReference>
<dbReference type="Proteomes" id="UP000439550">
    <property type="component" value="Unassembled WGS sequence"/>
</dbReference>